<keyword evidence="5" id="KW-1185">Reference proteome</keyword>
<dbReference type="AlphaFoldDB" id="A0A3N0EJE5"/>
<dbReference type="Gene3D" id="2.60.40.380">
    <property type="entry name" value="Purple acid phosphatase-like, N-terminal"/>
    <property type="match status" value="1"/>
</dbReference>
<sequence length="461" mass="52675">MLIVFLTGCSDSKTKNSHDHVHSGHDHTPYSAQDTVWSHKLIFPSKVPDRIILNLTEHPESSIAVNWRTDQQTDSGFVQIAVATDGPEFSLDGVRTVRAETEVFENKNEKHKEPLVKANYHSAVIDDLNPATTYVYRVGYGGDDDRLWSEWFQTTTASDRDNDAFGFIYFGDAQNELKSMWSRVIRSSYAKFPKVNFMLHAGDLVNDRDSNLEWGEWFYAGSFIHATIPGIMTPGNHEYRKEVLSSLWRPQFNLPQNGPLDEIRETCYYVDYQNTRIISIDAVSFDDKEHSRKAQGQWLDSILTNNPKKWSVIFLHYPVLSVAKKRGEDNLNLKTVLKPIIDKHKVDLVLTGHDHTYARGEVKNLGSGITATDDTGTIYAVSVSGPKMYDSEKADWMQRRGEYTQLFQIITVDGDRLSYTSYTPLGKVYDAFELVKRNGKKQLINKIPDTPERMKKDFISE</sequence>
<name>A0A3N0EJE5_SINP1</name>
<dbReference type="PANTHER" id="PTHR45867">
    <property type="entry name" value="PURPLE ACID PHOSPHATASE"/>
    <property type="match status" value="1"/>
</dbReference>
<dbReference type="PANTHER" id="PTHR45867:SF3">
    <property type="entry name" value="ACID PHOSPHATASE TYPE 7"/>
    <property type="match status" value="1"/>
</dbReference>
<dbReference type="Proteomes" id="UP000267469">
    <property type="component" value="Unassembled WGS sequence"/>
</dbReference>
<feature type="domain" description="Calcineurin-like phosphoesterase" evidence="2">
    <location>
        <begin position="190"/>
        <end position="357"/>
    </location>
</feature>
<dbReference type="Pfam" id="PF16656">
    <property type="entry name" value="Pur_ac_phosph_N"/>
    <property type="match status" value="1"/>
</dbReference>
<proteinExistence type="predicted"/>
<dbReference type="InterPro" id="IPR004843">
    <property type="entry name" value="Calcineurin-like_PHP"/>
</dbReference>
<evidence type="ECO:0000313" key="5">
    <source>
        <dbReference type="Proteomes" id="UP000267469"/>
    </source>
</evidence>
<evidence type="ECO:0000313" key="4">
    <source>
        <dbReference type="EMBL" id="RNL87904.1"/>
    </source>
</evidence>
<reference evidence="4 5" key="1">
    <citation type="submission" date="2018-10" db="EMBL/GenBank/DDBJ databases">
        <title>Sinomicrobium pectinilyticum sp. nov., a pectinase-producing bacterium isolated from alkaline and saline soil, and emended description of the genus Sinomicrobium.</title>
        <authorList>
            <person name="Cheng B."/>
            <person name="Li C."/>
            <person name="Lai Q."/>
            <person name="Du M."/>
            <person name="Shao Z."/>
            <person name="Xu P."/>
            <person name="Yang C."/>
        </authorList>
    </citation>
    <scope>NUCLEOTIDE SEQUENCE [LARGE SCALE GENOMIC DNA]</scope>
    <source>
        <strain evidence="4 5">5DNS001</strain>
    </source>
</reference>
<feature type="domain" description="Purple acid phosphatase N-terminal" evidence="3">
    <location>
        <begin position="48"/>
        <end position="156"/>
    </location>
</feature>
<organism evidence="4 5">
    <name type="scientific">Sinomicrobium pectinilyticum</name>
    <dbReference type="NCBI Taxonomy" id="1084421"/>
    <lineage>
        <taxon>Bacteria</taxon>
        <taxon>Pseudomonadati</taxon>
        <taxon>Bacteroidota</taxon>
        <taxon>Flavobacteriia</taxon>
        <taxon>Flavobacteriales</taxon>
        <taxon>Flavobacteriaceae</taxon>
        <taxon>Sinomicrobium</taxon>
    </lineage>
</organism>
<keyword evidence="1" id="KW-0732">Signal</keyword>
<gene>
    <name evidence="4" type="ORF">ED312_09575</name>
</gene>
<evidence type="ECO:0000259" key="2">
    <source>
        <dbReference type="Pfam" id="PF00149"/>
    </source>
</evidence>
<comment type="caution">
    <text evidence="4">The sequence shown here is derived from an EMBL/GenBank/DDBJ whole genome shotgun (WGS) entry which is preliminary data.</text>
</comment>
<evidence type="ECO:0000256" key="1">
    <source>
        <dbReference type="ARBA" id="ARBA00022729"/>
    </source>
</evidence>
<accession>A0A3N0EJE5</accession>
<dbReference type="GO" id="GO:0046872">
    <property type="term" value="F:metal ion binding"/>
    <property type="evidence" value="ECO:0007669"/>
    <property type="project" value="InterPro"/>
</dbReference>
<dbReference type="SUPFAM" id="SSF56300">
    <property type="entry name" value="Metallo-dependent phosphatases"/>
    <property type="match status" value="1"/>
</dbReference>
<evidence type="ECO:0000259" key="3">
    <source>
        <dbReference type="Pfam" id="PF16656"/>
    </source>
</evidence>
<dbReference type="InterPro" id="IPR015914">
    <property type="entry name" value="PAPs_N"/>
</dbReference>
<dbReference type="EMBL" id="RJTM01000068">
    <property type="protein sequence ID" value="RNL87904.1"/>
    <property type="molecule type" value="Genomic_DNA"/>
</dbReference>
<dbReference type="InterPro" id="IPR008963">
    <property type="entry name" value="Purple_acid_Pase-like_N"/>
</dbReference>
<dbReference type="Gene3D" id="3.60.21.10">
    <property type="match status" value="1"/>
</dbReference>
<dbReference type="OrthoDB" id="9809781at2"/>
<dbReference type="InterPro" id="IPR029052">
    <property type="entry name" value="Metallo-depent_PP-like"/>
</dbReference>
<protein>
    <submittedName>
        <fullName evidence="4">Metallophosphoesterase family protein</fullName>
    </submittedName>
</protein>
<dbReference type="Pfam" id="PF00149">
    <property type="entry name" value="Metallophos"/>
    <property type="match status" value="1"/>
</dbReference>
<dbReference type="GO" id="GO:0003993">
    <property type="term" value="F:acid phosphatase activity"/>
    <property type="evidence" value="ECO:0007669"/>
    <property type="project" value="InterPro"/>
</dbReference>
<dbReference type="SUPFAM" id="SSF49363">
    <property type="entry name" value="Purple acid phosphatase, N-terminal domain"/>
    <property type="match status" value="1"/>
</dbReference>